<reference evidence="14 15" key="1">
    <citation type="submission" date="2020-07" db="EMBL/GenBank/DDBJ databases">
        <title>Genomic analyses of the natural microbiome of Caenorhabditis elegans.</title>
        <authorList>
            <person name="Samuel B."/>
        </authorList>
    </citation>
    <scope>NUCLEOTIDE SEQUENCE [LARGE SCALE GENOMIC DNA]</scope>
    <source>
        <strain evidence="14 15">BIGb0408</strain>
    </source>
</reference>
<dbReference type="Proteomes" id="UP000578688">
    <property type="component" value="Unassembled WGS sequence"/>
</dbReference>
<dbReference type="InterPro" id="IPR000531">
    <property type="entry name" value="Beta-barrel_TonB"/>
</dbReference>
<organism evidence="14 15">
    <name type="scientific">Phytopseudomonas flavescens</name>
    <dbReference type="NCBI Taxonomy" id="29435"/>
    <lineage>
        <taxon>Bacteria</taxon>
        <taxon>Pseudomonadati</taxon>
        <taxon>Pseudomonadota</taxon>
        <taxon>Gammaproteobacteria</taxon>
        <taxon>Pseudomonadales</taxon>
        <taxon>Pseudomonadaceae</taxon>
        <taxon>Phytopseudomonas</taxon>
    </lineage>
</organism>
<dbReference type="SUPFAM" id="SSF56935">
    <property type="entry name" value="Porins"/>
    <property type="match status" value="1"/>
</dbReference>
<sequence>MTNRSKDFLQLSPRHRSLQKTKDETSAMHTPISTLFKPSSLALALVLGASWAQTSLAQSAATQQARSFQVPAGPLGQVLLGISRQSGQLISFDPALVQGRQADAVSGQLSVDQAISQALQGSGLGFSRDADAVIVSPGAAANRPVTPSAAAAATVQPALAPRLDSVIVTGTRSQERTASASLSPIDVISGDSLRNTGSEELGAVLARLVPSINFPRPSLVDGAELARPAQLRGLSPDQVLVLVNGKRRHTGAFVNLGGAIGRGSAPVDLNAIPVAAVERIEVLRDGASARYGSDAIAGVINVILKQDAEGGSVSSKFGQYKDGDGIQRQLSANSGFALGDNGWLNLTIEGGNNDYTNRAGEDLRPGSIGSTTYGQQVFRQGEPATEEGKLFLNGEYALQNGAELYAFGGYSRRKGETAAFYRASNAGNNIPALYPDGYLPLIRGELQDSSLTTGLRGELADDWRYDLSLNYGRNEYEISTRTINPDLYRDTGSTPFSFDNGTLSNEQKQINLDLARDFELSWLPYPLSVAFGAEYLHQNYELEAGEAGSYYRGGSSGLAGFRAADAGEWSRHNLAQYLDLETNLTEQFGISAAVRHEDYSDFGSNISGSLAGRYDFTPQVALRGSVSTGFRAPSLAQQHFAQTSSQLIGSTIQEAGTFPADSQVARLLGAEDLKAEKSRNYSLGLVLNPLDNLQLTADVYRIDIRDRITLSSNLDLSNNPAALAYLQANGVGDISYTTARYFNNAVDTRTTGVDLVANYRHSFANDLRWNSTLGYNYNRTKVTDVKDNPAVLDSLGLNLLRVDRRERLGLLGDTTPKHKLTFSNDLSVGNWTLRSNLVRYGKFTSYQNNAANDQTFDAAWILDLAADYALDNWLFTVGGDNITDERPERLLAANSSGGNLKYSTFSPYGYSGAFYYGKVSYSW</sequence>
<evidence type="ECO:0000256" key="1">
    <source>
        <dbReference type="ARBA" id="ARBA00004571"/>
    </source>
</evidence>
<dbReference type="Pfam" id="PF00593">
    <property type="entry name" value="TonB_dep_Rec_b-barrel"/>
    <property type="match status" value="1"/>
</dbReference>
<dbReference type="InterPro" id="IPR011662">
    <property type="entry name" value="Secretin/TonB_short_N"/>
</dbReference>
<keyword evidence="5 10" id="KW-0812">Transmembrane</keyword>
<comment type="subcellular location">
    <subcellularLocation>
        <location evidence="1 10">Cell outer membrane</location>
        <topology evidence="1 10">Multi-pass membrane protein</topology>
    </subcellularLocation>
</comment>
<dbReference type="Gene3D" id="2.170.130.10">
    <property type="entry name" value="TonB-dependent receptor, plug domain"/>
    <property type="match status" value="1"/>
</dbReference>
<name>A0A7Y9XQP6_9GAMM</name>
<evidence type="ECO:0000256" key="2">
    <source>
        <dbReference type="ARBA" id="ARBA00022448"/>
    </source>
</evidence>
<dbReference type="InterPro" id="IPR037066">
    <property type="entry name" value="Plug_dom_sf"/>
</dbReference>
<evidence type="ECO:0000259" key="13">
    <source>
        <dbReference type="SMART" id="SM00965"/>
    </source>
</evidence>
<evidence type="ECO:0000313" key="14">
    <source>
        <dbReference type="EMBL" id="NYH75780.1"/>
    </source>
</evidence>
<evidence type="ECO:0000256" key="5">
    <source>
        <dbReference type="ARBA" id="ARBA00022692"/>
    </source>
</evidence>
<comment type="similarity">
    <text evidence="10 11">Belongs to the TonB-dependent receptor family.</text>
</comment>
<dbReference type="SMART" id="SM00965">
    <property type="entry name" value="STN"/>
    <property type="match status" value="1"/>
</dbReference>
<dbReference type="Pfam" id="PF07715">
    <property type="entry name" value="Plug"/>
    <property type="match status" value="1"/>
</dbReference>
<keyword evidence="2 10" id="KW-0813">Transport</keyword>
<dbReference type="Gene3D" id="2.40.170.20">
    <property type="entry name" value="TonB-dependent receptor, beta-barrel domain"/>
    <property type="match status" value="1"/>
</dbReference>
<keyword evidence="7 11" id="KW-0798">TonB box</keyword>
<dbReference type="InterPro" id="IPR036942">
    <property type="entry name" value="Beta-barrel_TonB_sf"/>
</dbReference>
<evidence type="ECO:0000256" key="11">
    <source>
        <dbReference type="RuleBase" id="RU003357"/>
    </source>
</evidence>
<protein>
    <submittedName>
        <fullName evidence="14">Iron complex outermembrane receptor protein</fullName>
    </submittedName>
</protein>
<accession>A0A7Y9XQP6</accession>
<comment type="caution">
    <text evidence="14">The sequence shown here is derived from an EMBL/GenBank/DDBJ whole genome shotgun (WGS) entry which is preliminary data.</text>
</comment>
<evidence type="ECO:0000256" key="10">
    <source>
        <dbReference type="PROSITE-ProRule" id="PRU01360"/>
    </source>
</evidence>
<dbReference type="CDD" id="cd01347">
    <property type="entry name" value="ligand_gated_channel"/>
    <property type="match status" value="1"/>
</dbReference>
<evidence type="ECO:0000313" key="15">
    <source>
        <dbReference type="Proteomes" id="UP000578688"/>
    </source>
</evidence>
<dbReference type="InterPro" id="IPR012910">
    <property type="entry name" value="Plug_dom"/>
</dbReference>
<evidence type="ECO:0000256" key="9">
    <source>
        <dbReference type="ARBA" id="ARBA00023237"/>
    </source>
</evidence>
<evidence type="ECO:0000256" key="8">
    <source>
        <dbReference type="ARBA" id="ARBA00023136"/>
    </source>
</evidence>
<keyword evidence="4" id="KW-0410">Iron transport</keyword>
<dbReference type="Gene3D" id="3.55.50.30">
    <property type="match status" value="1"/>
</dbReference>
<dbReference type="RefSeq" id="WP_306456101.1">
    <property type="nucleotide sequence ID" value="NZ_JACBYV010000001.1"/>
</dbReference>
<dbReference type="GO" id="GO:0006826">
    <property type="term" value="P:iron ion transport"/>
    <property type="evidence" value="ECO:0007669"/>
    <property type="project" value="UniProtKB-KW"/>
</dbReference>
<evidence type="ECO:0000256" key="6">
    <source>
        <dbReference type="ARBA" id="ARBA00023004"/>
    </source>
</evidence>
<evidence type="ECO:0000256" key="7">
    <source>
        <dbReference type="ARBA" id="ARBA00023077"/>
    </source>
</evidence>
<dbReference type="InterPro" id="IPR039426">
    <property type="entry name" value="TonB-dep_rcpt-like"/>
</dbReference>
<proteinExistence type="inferred from homology"/>
<feature type="domain" description="Secretin/TonB short N-terminal" evidence="13">
    <location>
        <begin position="88"/>
        <end position="138"/>
    </location>
</feature>
<keyword evidence="9 10" id="KW-0998">Cell outer membrane</keyword>
<dbReference type="Pfam" id="PF07660">
    <property type="entry name" value="STN"/>
    <property type="match status" value="1"/>
</dbReference>
<dbReference type="EMBL" id="JACBYV010000001">
    <property type="protein sequence ID" value="NYH75780.1"/>
    <property type="molecule type" value="Genomic_DNA"/>
</dbReference>
<evidence type="ECO:0000256" key="4">
    <source>
        <dbReference type="ARBA" id="ARBA00022496"/>
    </source>
</evidence>
<keyword evidence="14" id="KW-0675">Receptor</keyword>
<dbReference type="AlphaFoldDB" id="A0A7Y9XQP6"/>
<feature type="region of interest" description="Disordered" evidence="12">
    <location>
        <begin position="1"/>
        <end position="27"/>
    </location>
</feature>
<dbReference type="PROSITE" id="PS52016">
    <property type="entry name" value="TONB_DEPENDENT_REC_3"/>
    <property type="match status" value="1"/>
</dbReference>
<evidence type="ECO:0000256" key="12">
    <source>
        <dbReference type="SAM" id="MobiDB-lite"/>
    </source>
</evidence>
<dbReference type="PANTHER" id="PTHR47234">
    <property type="match status" value="1"/>
</dbReference>
<keyword evidence="4" id="KW-0406">Ion transport</keyword>
<keyword evidence="6" id="KW-0408">Iron</keyword>
<keyword evidence="8 10" id="KW-0472">Membrane</keyword>
<gene>
    <name evidence="14" type="ORF">FHR27_004390</name>
</gene>
<keyword evidence="3 10" id="KW-1134">Transmembrane beta strand</keyword>
<keyword evidence="15" id="KW-1185">Reference proteome</keyword>
<evidence type="ECO:0000256" key="3">
    <source>
        <dbReference type="ARBA" id="ARBA00022452"/>
    </source>
</evidence>
<dbReference type="GO" id="GO:0009279">
    <property type="term" value="C:cell outer membrane"/>
    <property type="evidence" value="ECO:0007669"/>
    <property type="project" value="UniProtKB-SubCell"/>
</dbReference>
<dbReference type="PANTHER" id="PTHR47234:SF3">
    <property type="entry name" value="SECRETIN_TONB SHORT N-TERMINAL DOMAIN-CONTAINING PROTEIN"/>
    <property type="match status" value="1"/>
</dbReference>